<accession>A0AA38ZPP4</accession>
<dbReference type="GO" id="GO:0005874">
    <property type="term" value="C:microtubule"/>
    <property type="evidence" value="ECO:0007669"/>
    <property type="project" value="UniProtKB-KW"/>
</dbReference>
<name>A0AA38ZPP4_VITRO</name>
<dbReference type="EMBL" id="JARBHA010000009">
    <property type="protein sequence ID" value="KAJ9692971.1"/>
    <property type="molecule type" value="Genomic_DNA"/>
</dbReference>
<dbReference type="GO" id="GO:0003924">
    <property type="term" value="F:GTPase activity"/>
    <property type="evidence" value="ECO:0007669"/>
    <property type="project" value="InterPro"/>
</dbReference>
<comment type="caution">
    <text evidence="6">The sequence shown here is derived from an EMBL/GenBank/DDBJ whole genome shotgun (WGS) entry which is preliminary data.</text>
</comment>
<keyword evidence="7" id="KW-1185">Reference proteome</keyword>
<protein>
    <submittedName>
        <fullName evidence="6">Uncharacterized protein</fullName>
    </submittedName>
</protein>
<dbReference type="InterPro" id="IPR008280">
    <property type="entry name" value="Tub_FtsZ_C"/>
</dbReference>
<evidence type="ECO:0000313" key="7">
    <source>
        <dbReference type="Proteomes" id="UP001168098"/>
    </source>
</evidence>
<evidence type="ECO:0000256" key="4">
    <source>
        <dbReference type="ARBA" id="ARBA00023134"/>
    </source>
</evidence>
<dbReference type="AlphaFoldDB" id="A0AA38ZPP4"/>
<dbReference type="GO" id="GO:0007017">
    <property type="term" value="P:microtubule-based process"/>
    <property type="evidence" value="ECO:0007669"/>
    <property type="project" value="InterPro"/>
</dbReference>
<evidence type="ECO:0000256" key="5">
    <source>
        <dbReference type="ARBA" id="ARBA00034296"/>
    </source>
</evidence>
<evidence type="ECO:0000256" key="2">
    <source>
        <dbReference type="ARBA" id="ARBA00022701"/>
    </source>
</evidence>
<dbReference type="PANTHER" id="PTHR11588">
    <property type="entry name" value="TUBULIN"/>
    <property type="match status" value="1"/>
</dbReference>
<gene>
    <name evidence="6" type="ORF">PVL29_011890</name>
</gene>
<dbReference type="GO" id="GO:0005200">
    <property type="term" value="F:structural constituent of cytoskeleton"/>
    <property type="evidence" value="ECO:0007669"/>
    <property type="project" value="InterPro"/>
</dbReference>
<dbReference type="Gene3D" id="3.40.50.1440">
    <property type="entry name" value="Tubulin/FtsZ, GTPase domain"/>
    <property type="match status" value="1"/>
</dbReference>
<dbReference type="InterPro" id="IPR036525">
    <property type="entry name" value="Tubulin/FtsZ_GTPase_sf"/>
</dbReference>
<dbReference type="PRINTS" id="PR01163">
    <property type="entry name" value="BETATUBULIN"/>
</dbReference>
<dbReference type="InterPro" id="IPR002453">
    <property type="entry name" value="Beta_tubulin"/>
</dbReference>
<evidence type="ECO:0000313" key="6">
    <source>
        <dbReference type="EMBL" id="KAJ9692971.1"/>
    </source>
</evidence>
<dbReference type="SUPFAM" id="SSF52490">
    <property type="entry name" value="Tubulin nucleotide-binding domain-like"/>
    <property type="match status" value="1"/>
</dbReference>
<reference evidence="6 7" key="1">
    <citation type="journal article" date="2023" name="BMC Biotechnol.">
        <title>Vitis rotundifolia cv Carlos genome sequencing.</title>
        <authorList>
            <person name="Huff M."/>
            <person name="Hulse-Kemp A."/>
            <person name="Scheffler B."/>
            <person name="Youngblood R."/>
            <person name="Simpson S."/>
            <person name="Babiker E."/>
            <person name="Staton M."/>
        </authorList>
    </citation>
    <scope>NUCLEOTIDE SEQUENCE [LARGE SCALE GENOMIC DNA]</scope>
    <source>
        <tissue evidence="6">Leaf</tissue>
    </source>
</reference>
<dbReference type="InterPro" id="IPR000217">
    <property type="entry name" value="Tubulin"/>
</dbReference>
<keyword evidence="3" id="KW-0547">Nucleotide-binding</keyword>
<evidence type="ECO:0000256" key="1">
    <source>
        <dbReference type="ARBA" id="ARBA00009636"/>
    </source>
</evidence>
<dbReference type="GO" id="GO:0005525">
    <property type="term" value="F:GTP binding"/>
    <property type="evidence" value="ECO:0007669"/>
    <property type="project" value="UniProtKB-KW"/>
</dbReference>
<comment type="similarity">
    <text evidence="1">Belongs to the tubulin family.</text>
</comment>
<keyword evidence="2" id="KW-0493">Microtubule</keyword>
<sequence>MVLDNKALYDIYFRTLKLTTPSFGDLNRLISVTMIEVTCCLRFSGQLNSDLRKPSLNLIHFPRLHFFLVGLASLISCGSQQYRALLVLMLT</sequence>
<dbReference type="Proteomes" id="UP001168098">
    <property type="component" value="Unassembled WGS sequence"/>
</dbReference>
<dbReference type="SUPFAM" id="SSF55307">
    <property type="entry name" value="Tubulin C-terminal domain-like"/>
    <property type="match status" value="1"/>
</dbReference>
<organism evidence="6 7">
    <name type="scientific">Vitis rotundifolia</name>
    <name type="common">Muscadine grape</name>
    <dbReference type="NCBI Taxonomy" id="103349"/>
    <lineage>
        <taxon>Eukaryota</taxon>
        <taxon>Viridiplantae</taxon>
        <taxon>Streptophyta</taxon>
        <taxon>Embryophyta</taxon>
        <taxon>Tracheophyta</taxon>
        <taxon>Spermatophyta</taxon>
        <taxon>Magnoliopsida</taxon>
        <taxon>eudicotyledons</taxon>
        <taxon>Gunneridae</taxon>
        <taxon>Pentapetalae</taxon>
        <taxon>rosids</taxon>
        <taxon>Vitales</taxon>
        <taxon>Vitaceae</taxon>
        <taxon>Viteae</taxon>
        <taxon>Vitis</taxon>
    </lineage>
</organism>
<evidence type="ECO:0000256" key="3">
    <source>
        <dbReference type="ARBA" id="ARBA00022741"/>
    </source>
</evidence>
<comment type="function">
    <text evidence="5">Tubulin is the major constituent of microtubules, a cylinder consisting of laterally associated linear protofilaments composed of alpha- and beta-tubulin heterodimers. Microtubules grow by the addition of GTP-tubulin dimers to the microtubule end, where a stabilizing cap forms. Below the cap, tubulin dimers are in GDP-bound state, owing to GTPase activity of alpha-tubulin.</text>
</comment>
<proteinExistence type="inferred from homology"/>
<keyword evidence="4" id="KW-0342">GTP-binding</keyword>